<dbReference type="PROSITE" id="PS51257">
    <property type="entry name" value="PROKAR_LIPOPROTEIN"/>
    <property type="match status" value="1"/>
</dbReference>
<feature type="signal peptide" evidence="1">
    <location>
        <begin position="1"/>
        <end position="21"/>
    </location>
</feature>
<reference evidence="2 3" key="1">
    <citation type="submission" date="2017-02" db="EMBL/GenBank/DDBJ databases">
        <title>Pseudoalteromonas ulvae TC14 Genome.</title>
        <authorList>
            <person name="Molmeret M."/>
        </authorList>
    </citation>
    <scope>NUCLEOTIDE SEQUENCE [LARGE SCALE GENOMIC DNA]</scope>
    <source>
        <strain evidence="2">TC14</strain>
    </source>
</reference>
<comment type="caution">
    <text evidence="2">The sequence shown here is derived from an EMBL/GenBank/DDBJ whole genome shotgun (WGS) entry which is preliminary data.</text>
</comment>
<organism evidence="2 3">
    <name type="scientific">Pseudoalteromonas ulvae</name>
    <dbReference type="NCBI Taxonomy" id="107327"/>
    <lineage>
        <taxon>Bacteria</taxon>
        <taxon>Pseudomonadati</taxon>
        <taxon>Pseudomonadota</taxon>
        <taxon>Gammaproteobacteria</taxon>
        <taxon>Alteromonadales</taxon>
        <taxon>Pseudoalteromonadaceae</taxon>
        <taxon>Pseudoalteromonas</taxon>
    </lineage>
</organism>
<evidence type="ECO:0000313" key="2">
    <source>
        <dbReference type="EMBL" id="OUL59589.1"/>
    </source>
</evidence>
<feature type="chain" id="PRO_5013326483" evidence="1">
    <location>
        <begin position="22"/>
        <end position="747"/>
    </location>
</feature>
<proteinExistence type="predicted"/>
<gene>
    <name evidence="2" type="ORF">B1199_04940</name>
</gene>
<dbReference type="EMBL" id="MWPV01000001">
    <property type="protein sequence ID" value="OUL59589.1"/>
    <property type="molecule type" value="Genomic_DNA"/>
</dbReference>
<evidence type="ECO:0000256" key="1">
    <source>
        <dbReference type="SAM" id="SignalP"/>
    </source>
</evidence>
<name>A0A244CWH1_PSEDV</name>
<dbReference type="RefSeq" id="WP_086742980.1">
    <property type="nucleotide sequence ID" value="NZ_MWPV01000001.1"/>
</dbReference>
<accession>A0A244CWH1</accession>
<sequence>MKQPVQQLIFILMLMTLVACGGGSSDSDVIEEPIKENNYSDEDSANLLLAALVLVEGVIEVNELVEAEFLYVYFSSESMDSRVCANNGEVTWNRDNLNWQNGHGALELQFENCLVSSSFMFNGKVSINYTLSQFTDNEIKPFLKKGLEKFSLSYKTDGLEVSPEDGSSEPAVVKFDIDNSIEQLWDIDDVTYEHGVIEKNKVESGDTARTFIVNSFSASLLSEKEELRSVTISQKHLAEVNYASDNHYNLEVDGDFVYGGDNSIWKLNAGLNKSSSDHASGSTTIENETDSVRANFTMDGYANFTYNNANIGSAWFPDVFDGAIWRSRNVWGLFLEQVYATKLKVLTQSINLEQINEQAQIEIEFSAPVHSQGVRAEDLSGYPFRQIDSTTNNNKLSFDSGLLLENEIIYFSASAQSIYAGEGTSKGFAVDVLERGEFVHIPKPSVFVPGKNLFFYEENSYWQFFDITGEMVYKKEHLTSIYNACVDSQTGNLLISGKVGGIDSIFMLDMNGYSLKDLGSKQESIQRVALRRSNNSNYCREIAYGIYTEMAEGGNPTSDYLVKFNNLTNEYEQYLLQTEPTGYSIIENPKIEKSVISGGLNLSGLIIGLYSNLGGELSREEFQFSFDHLEGYHNHNDNSVFLEVDEAGARLFAHNLVLNLENLNEIIHEFSGTENVEIESILRVREDLGLIVTTEGVYDLNNYEKLKSLSFLKLKPEQKVFDVEKQLYIALEKNMIFKLDLTPYSSK</sequence>
<evidence type="ECO:0000313" key="3">
    <source>
        <dbReference type="Proteomes" id="UP000194841"/>
    </source>
</evidence>
<keyword evidence="3" id="KW-1185">Reference proteome</keyword>
<protein>
    <submittedName>
        <fullName evidence="2">Uncharacterized protein</fullName>
    </submittedName>
</protein>
<dbReference type="AlphaFoldDB" id="A0A244CWH1"/>
<keyword evidence="1" id="KW-0732">Signal</keyword>
<dbReference type="Proteomes" id="UP000194841">
    <property type="component" value="Unassembled WGS sequence"/>
</dbReference>